<dbReference type="AlphaFoldDB" id="A0A382JRK0"/>
<dbReference type="GO" id="GO:0009088">
    <property type="term" value="P:threonine biosynthetic process"/>
    <property type="evidence" value="ECO:0007669"/>
    <property type="project" value="UniProtKB-KW"/>
</dbReference>
<dbReference type="InterPro" id="IPR005280">
    <property type="entry name" value="Homoserine_kinase_II"/>
</dbReference>
<dbReference type="Pfam" id="PF01636">
    <property type="entry name" value="APH"/>
    <property type="match status" value="1"/>
</dbReference>
<protein>
    <recommendedName>
        <fullName evidence="8">Aminoglycoside phosphotransferase domain-containing protein</fullName>
    </recommendedName>
</protein>
<dbReference type="HAMAP" id="MF_00301">
    <property type="entry name" value="Homoser_kinase_2"/>
    <property type="match status" value="1"/>
</dbReference>
<keyword evidence="2" id="KW-0808">Transferase</keyword>
<comment type="similarity">
    <text evidence="7">Belongs to the pseudomonas-type ThrB family.</text>
</comment>
<name>A0A382JRK0_9ZZZZ</name>
<evidence type="ECO:0000256" key="1">
    <source>
        <dbReference type="ARBA" id="ARBA00022605"/>
    </source>
</evidence>
<evidence type="ECO:0000256" key="6">
    <source>
        <dbReference type="ARBA" id="ARBA00022840"/>
    </source>
</evidence>
<dbReference type="PANTHER" id="PTHR21064:SF6">
    <property type="entry name" value="AMINOGLYCOSIDE PHOSPHOTRANSFERASE DOMAIN-CONTAINING PROTEIN"/>
    <property type="match status" value="1"/>
</dbReference>
<dbReference type="InterPro" id="IPR050249">
    <property type="entry name" value="Pseudomonas-type_ThrB"/>
</dbReference>
<evidence type="ECO:0000256" key="5">
    <source>
        <dbReference type="ARBA" id="ARBA00022777"/>
    </source>
</evidence>
<evidence type="ECO:0000256" key="3">
    <source>
        <dbReference type="ARBA" id="ARBA00022697"/>
    </source>
</evidence>
<dbReference type="CDD" id="cd05153">
    <property type="entry name" value="HomoserineK_II"/>
    <property type="match status" value="1"/>
</dbReference>
<dbReference type="InterPro" id="IPR002575">
    <property type="entry name" value="Aminoglycoside_PTrfase"/>
</dbReference>
<dbReference type="Gene3D" id="3.30.200.20">
    <property type="entry name" value="Phosphorylase Kinase, domain 1"/>
    <property type="match status" value="1"/>
</dbReference>
<dbReference type="Gene3D" id="3.90.1200.10">
    <property type="match status" value="1"/>
</dbReference>
<reference evidence="9" key="1">
    <citation type="submission" date="2018-05" db="EMBL/GenBank/DDBJ databases">
        <authorList>
            <person name="Lanie J.A."/>
            <person name="Ng W.-L."/>
            <person name="Kazmierczak K.M."/>
            <person name="Andrzejewski T.M."/>
            <person name="Davidsen T.M."/>
            <person name="Wayne K.J."/>
            <person name="Tettelin H."/>
            <person name="Glass J.I."/>
            <person name="Rusch D."/>
            <person name="Podicherti R."/>
            <person name="Tsui H.-C.T."/>
            <person name="Winkler M.E."/>
        </authorList>
    </citation>
    <scope>NUCLEOTIDE SEQUENCE</scope>
</reference>
<dbReference type="PANTHER" id="PTHR21064">
    <property type="entry name" value="AMINOGLYCOSIDE PHOSPHOTRANSFERASE DOMAIN-CONTAINING PROTEIN-RELATED"/>
    <property type="match status" value="1"/>
</dbReference>
<organism evidence="9">
    <name type="scientific">marine metagenome</name>
    <dbReference type="NCBI Taxonomy" id="408172"/>
    <lineage>
        <taxon>unclassified sequences</taxon>
        <taxon>metagenomes</taxon>
        <taxon>ecological metagenomes</taxon>
    </lineage>
</organism>
<dbReference type="SUPFAM" id="SSF56112">
    <property type="entry name" value="Protein kinase-like (PK-like)"/>
    <property type="match status" value="1"/>
</dbReference>
<evidence type="ECO:0000259" key="8">
    <source>
        <dbReference type="Pfam" id="PF01636"/>
    </source>
</evidence>
<dbReference type="GO" id="GO:0004413">
    <property type="term" value="F:homoserine kinase activity"/>
    <property type="evidence" value="ECO:0007669"/>
    <property type="project" value="InterPro"/>
</dbReference>
<keyword evidence="4" id="KW-0547">Nucleotide-binding</keyword>
<evidence type="ECO:0000256" key="4">
    <source>
        <dbReference type="ARBA" id="ARBA00022741"/>
    </source>
</evidence>
<dbReference type="NCBIfam" id="TIGR00938">
    <property type="entry name" value="thrB_alt"/>
    <property type="match status" value="1"/>
</dbReference>
<keyword evidence="1" id="KW-0028">Amino-acid biosynthesis</keyword>
<dbReference type="InterPro" id="IPR011009">
    <property type="entry name" value="Kinase-like_dom_sf"/>
</dbReference>
<dbReference type="EMBL" id="UINC01075815">
    <property type="protein sequence ID" value="SVC14366.1"/>
    <property type="molecule type" value="Genomic_DNA"/>
</dbReference>
<accession>A0A382JRK0</accession>
<dbReference type="NCBIfam" id="NF003558">
    <property type="entry name" value="PRK05231.1"/>
    <property type="match status" value="1"/>
</dbReference>
<evidence type="ECO:0000256" key="2">
    <source>
        <dbReference type="ARBA" id="ARBA00022679"/>
    </source>
</evidence>
<keyword evidence="5" id="KW-0418">Kinase</keyword>
<evidence type="ECO:0000313" key="9">
    <source>
        <dbReference type="EMBL" id="SVC14366.1"/>
    </source>
</evidence>
<keyword evidence="6" id="KW-0067">ATP-binding</keyword>
<evidence type="ECO:0000256" key="7">
    <source>
        <dbReference type="ARBA" id="ARBA00038240"/>
    </source>
</evidence>
<gene>
    <name evidence="9" type="ORF">METZ01_LOCUS267220</name>
</gene>
<sequence>MAVYTPITKEKLSSFLENYNIGSLENFKGVLEGVENTNYKIITSQDTFILTIFEKRVKEQDLPFFIELQNHLSKKNIKCPSPIPDRNGHYINTIEEKPCVLMSFLEGEKINNATFDHCQQIGELTARIHLHSKDFSITRKNGLHQKNWGDIFKKCQNSSDNRYGELYQIIEQELLYLNNSWPRNLPMGIIHGDIFPDNVFFIDNKVSGLIDFYFSCNDFYAYDLAITTNAWCFDKKKSFNKVNFDALLKGYQQHIDMNNDEKIHFNTLLRGAAMRILVTRLHDQLYHPDGAMVVPKDPFEFFNILKWHQNNSIFDS</sequence>
<dbReference type="GO" id="GO:0005524">
    <property type="term" value="F:ATP binding"/>
    <property type="evidence" value="ECO:0007669"/>
    <property type="project" value="UniProtKB-KW"/>
</dbReference>
<feature type="domain" description="Aminoglycoside phosphotransferase" evidence="8">
    <location>
        <begin position="28"/>
        <end position="252"/>
    </location>
</feature>
<keyword evidence="3" id="KW-0791">Threonine biosynthesis</keyword>
<proteinExistence type="inferred from homology"/>